<evidence type="ECO:0000256" key="1">
    <source>
        <dbReference type="SAM" id="MobiDB-lite"/>
    </source>
</evidence>
<dbReference type="EMBL" id="JBHUDC010000008">
    <property type="protein sequence ID" value="MFD1515271.1"/>
    <property type="molecule type" value="Genomic_DNA"/>
</dbReference>
<feature type="transmembrane region" description="Helical" evidence="2">
    <location>
        <begin position="23"/>
        <end position="43"/>
    </location>
</feature>
<evidence type="ECO:0000256" key="2">
    <source>
        <dbReference type="SAM" id="Phobius"/>
    </source>
</evidence>
<sequence length="178" mass="18671">MATSTGTGFSARMQTLASAANPAFAVGVVAVPLAILAATYAMATNGEWRGLFYVHVATGALWFSVAVFFPAVLGPAIGSLDPPAAKQFSAAFTPKVVFFMTGISLTAVLSGTLLADTMGMFDLANPLAPVDWWVTVALAAGWVCGCSGWSSRTDCTSRRTTRPSRRRRTPRCSPASRS</sequence>
<feature type="region of interest" description="Disordered" evidence="1">
    <location>
        <begin position="155"/>
        <end position="178"/>
    </location>
</feature>
<dbReference type="AlphaFoldDB" id="A0ABD6B093"/>
<dbReference type="RefSeq" id="WP_250875192.1">
    <property type="nucleotide sequence ID" value="NZ_JALXFV010000008.1"/>
</dbReference>
<feature type="compositionally biased region" description="Basic residues" evidence="1">
    <location>
        <begin position="159"/>
        <end position="170"/>
    </location>
</feature>
<keyword evidence="4" id="KW-1185">Reference proteome</keyword>
<proteinExistence type="predicted"/>
<protein>
    <submittedName>
        <fullName evidence="3">Uncharacterized protein</fullName>
    </submittedName>
</protein>
<feature type="transmembrane region" description="Helical" evidence="2">
    <location>
        <begin position="96"/>
        <end position="115"/>
    </location>
</feature>
<gene>
    <name evidence="3" type="ORF">ACFSBT_18480</name>
</gene>
<reference evidence="3 4" key="1">
    <citation type="journal article" date="2019" name="Int. J. Syst. Evol. Microbiol.">
        <title>The Global Catalogue of Microorganisms (GCM) 10K type strain sequencing project: providing services to taxonomists for standard genome sequencing and annotation.</title>
        <authorList>
            <consortium name="The Broad Institute Genomics Platform"/>
            <consortium name="The Broad Institute Genome Sequencing Center for Infectious Disease"/>
            <person name="Wu L."/>
            <person name="Ma J."/>
        </authorList>
    </citation>
    <scope>NUCLEOTIDE SEQUENCE [LARGE SCALE GENOMIC DNA]</scope>
    <source>
        <strain evidence="3 4">CGMCC 1.12563</strain>
    </source>
</reference>
<evidence type="ECO:0000313" key="3">
    <source>
        <dbReference type="EMBL" id="MFD1515271.1"/>
    </source>
</evidence>
<accession>A0ABD6B093</accession>
<keyword evidence="2" id="KW-0472">Membrane</keyword>
<feature type="transmembrane region" description="Helical" evidence="2">
    <location>
        <begin position="50"/>
        <end position="76"/>
    </location>
</feature>
<name>A0ABD6B093_9EURY</name>
<organism evidence="3 4">
    <name type="scientific">Halomarina rubra</name>
    <dbReference type="NCBI Taxonomy" id="2071873"/>
    <lineage>
        <taxon>Archaea</taxon>
        <taxon>Methanobacteriati</taxon>
        <taxon>Methanobacteriota</taxon>
        <taxon>Stenosarchaea group</taxon>
        <taxon>Halobacteria</taxon>
        <taxon>Halobacteriales</taxon>
        <taxon>Natronomonadaceae</taxon>
        <taxon>Halomarina</taxon>
    </lineage>
</organism>
<keyword evidence="2" id="KW-0812">Transmembrane</keyword>
<dbReference type="Proteomes" id="UP001597187">
    <property type="component" value="Unassembled WGS sequence"/>
</dbReference>
<comment type="caution">
    <text evidence="3">The sequence shown here is derived from an EMBL/GenBank/DDBJ whole genome shotgun (WGS) entry which is preliminary data.</text>
</comment>
<evidence type="ECO:0000313" key="4">
    <source>
        <dbReference type="Proteomes" id="UP001597187"/>
    </source>
</evidence>
<keyword evidence="2" id="KW-1133">Transmembrane helix</keyword>